<dbReference type="EMBL" id="JBHSAY010000015">
    <property type="protein sequence ID" value="MFC4134197.1"/>
    <property type="molecule type" value="Genomic_DNA"/>
</dbReference>
<keyword evidence="4" id="KW-1185">Reference proteome</keyword>
<gene>
    <name evidence="3" type="ORF">ACFOZ4_26605</name>
</gene>
<dbReference type="Pfam" id="PF05954">
    <property type="entry name" value="Phage_GPD"/>
    <property type="match status" value="1"/>
</dbReference>
<organism evidence="3 4">
    <name type="scientific">Hamadaea flava</name>
    <dbReference type="NCBI Taxonomy" id="1742688"/>
    <lineage>
        <taxon>Bacteria</taxon>
        <taxon>Bacillati</taxon>
        <taxon>Actinomycetota</taxon>
        <taxon>Actinomycetes</taxon>
        <taxon>Micromonosporales</taxon>
        <taxon>Micromonosporaceae</taxon>
        <taxon>Hamadaea</taxon>
    </lineage>
</organism>
<dbReference type="SUPFAM" id="SSF69255">
    <property type="entry name" value="gp5 N-terminal domain-like"/>
    <property type="match status" value="1"/>
</dbReference>
<reference evidence="4" key="1">
    <citation type="journal article" date="2019" name="Int. J. Syst. Evol. Microbiol.">
        <title>The Global Catalogue of Microorganisms (GCM) 10K type strain sequencing project: providing services to taxonomists for standard genome sequencing and annotation.</title>
        <authorList>
            <consortium name="The Broad Institute Genomics Platform"/>
            <consortium name="The Broad Institute Genome Sequencing Center for Infectious Disease"/>
            <person name="Wu L."/>
            <person name="Ma J."/>
        </authorList>
    </citation>
    <scope>NUCLEOTIDE SEQUENCE [LARGE SCALE GENOMIC DNA]</scope>
    <source>
        <strain evidence="4">CGMCC 4.7289</strain>
    </source>
</reference>
<dbReference type="Gene3D" id="2.40.50.230">
    <property type="entry name" value="Gp5 N-terminal domain"/>
    <property type="match status" value="1"/>
</dbReference>
<feature type="region of interest" description="Disordered" evidence="1">
    <location>
        <begin position="518"/>
        <end position="538"/>
    </location>
</feature>
<feature type="domain" description="Gp5/Type VI secretion system Vgr protein OB-fold" evidence="2">
    <location>
        <begin position="362"/>
        <end position="434"/>
    </location>
</feature>
<evidence type="ECO:0000259" key="2">
    <source>
        <dbReference type="Pfam" id="PF04717"/>
    </source>
</evidence>
<dbReference type="SUPFAM" id="SSF69279">
    <property type="entry name" value="Phage tail proteins"/>
    <property type="match status" value="1"/>
</dbReference>
<dbReference type="RefSeq" id="WP_253761622.1">
    <property type="nucleotide sequence ID" value="NZ_JAMZDZ010000001.1"/>
</dbReference>
<comment type="caution">
    <text evidence="3">The sequence shown here is derived from an EMBL/GenBank/DDBJ whole genome shotgun (WGS) entry which is preliminary data.</text>
</comment>
<evidence type="ECO:0000313" key="3">
    <source>
        <dbReference type="EMBL" id="MFC4134197.1"/>
    </source>
</evidence>
<evidence type="ECO:0000313" key="4">
    <source>
        <dbReference type="Proteomes" id="UP001595816"/>
    </source>
</evidence>
<dbReference type="InterPro" id="IPR006531">
    <property type="entry name" value="Gp5/Vgr_OB"/>
</dbReference>
<dbReference type="InterPro" id="IPR037026">
    <property type="entry name" value="Vgr_OB-fold_dom_sf"/>
</dbReference>
<accession>A0ABV8LT34</accession>
<sequence length="538" mass="55855">MTAVTPRALSVQVKGMPLPPSALTRLVGVRVSARLDQPGQCELTFTADPGAGADPAMFPFGAALAVRLDDTTDDLFSGEVTAVEIEYAADGAALLRVRAYDLLHRLRKHQELRVFESVTVADLARELAGKAGLSVDAAPGSLSGEPPGVRSVDGPRIERLLQHRQTDLELLVEVAGRAGLHLAVDGGTLRLITLDGYGVPVPLDLGSSLIGVRVEANLDQAAGDSTALGWHPQRAELIEQSAASARSGRKIPLRPDPGDVGADGTRTAVNQPGRSDDELAALAQAWLDTRTAAWATATGTADGDGRLRPGRRIAVGGVAERFCGVYVLTEVVHTLDAAGQLTRFSTVPPPVPAQSSAAVLTLGTVTDVDDPDRLGRVRIDLPAYGGLDAGWLAVALPGAGRGKGIVALPDPADTVLVALPGGEPAAGIVLGSLFGAVEPYDAGINDGKAQRWSMRTAYGQKIVVDDGGRSLRLETEVGSYLELTPDLTTLHAATPMVLQAPGKAMVIRARTVDFQHADAPEDPQAAADQAAAAAKQSG</sequence>
<protein>
    <submittedName>
        <fullName evidence="3">Phage baseplate assembly protein V</fullName>
    </submittedName>
</protein>
<name>A0ABV8LT34_9ACTN</name>
<evidence type="ECO:0000256" key="1">
    <source>
        <dbReference type="SAM" id="MobiDB-lite"/>
    </source>
</evidence>
<feature type="region of interest" description="Disordered" evidence="1">
    <location>
        <begin position="241"/>
        <end position="273"/>
    </location>
</feature>
<feature type="compositionally biased region" description="Low complexity" evidence="1">
    <location>
        <begin position="522"/>
        <end position="538"/>
    </location>
</feature>
<dbReference type="Proteomes" id="UP001595816">
    <property type="component" value="Unassembled WGS sequence"/>
</dbReference>
<dbReference type="Pfam" id="PF04717">
    <property type="entry name" value="Phage_base_V"/>
    <property type="match status" value="1"/>
</dbReference>
<proteinExistence type="predicted"/>